<reference evidence="1" key="1">
    <citation type="submission" date="2019-08" db="EMBL/GenBank/DDBJ databases">
        <authorList>
            <person name="Kucharzyk K."/>
            <person name="Murdoch R.W."/>
            <person name="Higgins S."/>
            <person name="Loffler F."/>
        </authorList>
    </citation>
    <scope>NUCLEOTIDE SEQUENCE</scope>
</reference>
<organism evidence="1">
    <name type="scientific">bioreactor metagenome</name>
    <dbReference type="NCBI Taxonomy" id="1076179"/>
    <lineage>
        <taxon>unclassified sequences</taxon>
        <taxon>metagenomes</taxon>
        <taxon>ecological metagenomes</taxon>
    </lineage>
</organism>
<dbReference type="EMBL" id="VSSQ01000089">
    <property type="protein sequence ID" value="MPL75525.1"/>
    <property type="molecule type" value="Genomic_DNA"/>
</dbReference>
<comment type="caution">
    <text evidence="1">The sequence shown here is derived from an EMBL/GenBank/DDBJ whole genome shotgun (WGS) entry which is preliminary data.</text>
</comment>
<proteinExistence type="predicted"/>
<sequence>MPVGQSGTNRTLSKETTVLAFPMPAPHKARRNLGHVQEAYRLAELIAAPRDAAEAERARADLDAILASLSARA</sequence>
<accession>A0A644U996</accession>
<gene>
    <name evidence="1" type="ORF">SDC9_21349</name>
</gene>
<evidence type="ECO:0000313" key="1">
    <source>
        <dbReference type="EMBL" id="MPL75525.1"/>
    </source>
</evidence>
<protein>
    <submittedName>
        <fullName evidence="1">Uncharacterized protein</fullName>
    </submittedName>
</protein>
<dbReference type="AlphaFoldDB" id="A0A644U996"/>
<name>A0A644U996_9ZZZZ</name>